<evidence type="ECO:0000256" key="1">
    <source>
        <dbReference type="ARBA" id="ARBA00023002"/>
    </source>
</evidence>
<dbReference type="GO" id="GO:0071949">
    <property type="term" value="F:FAD binding"/>
    <property type="evidence" value="ECO:0007669"/>
    <property type="project" value="InterPro"/>
</dbReference>
<dbReference type="GO" id="GO:0004497">
    <property type="term" value="F:monooxygenase activity"/>
    <property type="evidence" value="ECO:0007669"/>
    <property type="project" value="UniProtKB-KW"/>
</dbReference>
<dbReference type="Pfam" id="PF01494">
    <property type="entry name" value="FAD_binding_3"/>
    <property type="match status" value="2"/>
</dbReference>
<dbReference type="EMBL" id="BPVZ01000109">
    <property type="protein sequence ID" value="GKV35147.1"/>
    <property type="molecule type" value="Genomic_DNA"/>
</dbReference>
<feature type="domain" description="FAD-binding" evidence="4">
    <location>
        <begin position="168"/>
        <end position="485"/>
    </location>
</feature>
<dbReference type="Proteomes" id="UP001054252">
    <property type="component" value="Unassembled WGS sequence"/>
</dbReference>
<keyword evidence="1" id="KW-0560">Oxidoreductase</keyword>
<organism evidence="5 6">
    <name type="scientific">Rubroshorea leprosula</name>
    <dbReference type="NCBI Taxonomy" id="152421"/>
    <lineage>
        <taxon>Eukaryota</taxon>
        <taxon>Viridiplantae</taxon>
        <taxon>Streptophyta</taxon>
        <taxon>Embryophyta</taxon>
        <taxon>Tracheophyta</taxon>
        <taxon>Spermatophyta</taxon>
        <taxon>Magnoliopsida</taxon>
        <taxon>eudicotyledons</taxon>
        <taxon>Gunneridae</taxon>
        <taxon>Pentapetalae</taxon>
        <taxon>rosids</taxon>
        <taxon>malvids</taxon>
        <taxon>Malvales</taxon>
        <taxon>Dipterocarpaceae</taxon>
        <taxon>Rubroshorea</taxon>
    </lineage>
</organism>
<comment type="caution">
    <text evidence="5">The sequence shown here is derived from an EMBL/GenBank/DDBJ whole genome shotgun (WGS) entry which is preliminary data.</text>
</comment>
<keyword evidence="6" id="KW-1185">Reference proteome</keyword>
<accession>A0AAV5LDC9</accession>
<dbReference type="PANTHER" id="PTHR45934:SF2">
    <property type="entry name" value="MONOOXYGENASE 1"/>
    <property type="match status" value="1"/>
</dbReference>
<name>A0AAV5LDC9_9ROSI</name>
<protein>
    <recommendedName>
        <fullName evidence="4">FAD-binding domain-containing protein</fullName>
    </recommendedName>
</protein>
<evidence type="ECO:0000256" key="2">
    <source>
        <dbReference type="ARBA" id="ARBA00023033"/>
    </source>
</evidence>
<evidence type="ECO:0000256" key="3">
    <source>
        <dbReference type="ARBA" id="ARBA00024018"/>
    </source>
</evidence>
<dbReference type="PANTHER" id="PTHR45934">
    <property type="entry name" value="FAD/NAD(P)-BINDING OXIDOREDUCTASE FAMILY PROTEIN"/>
    <property type="match status" value="1"/>
</dbReference>
<evidence type="ECO:0000313" key="6">
    <source>
        <dbReference type="Proteomes" id="UP001054252"/>
    </source>
</evidence>
<gene>
    <name evidence="5" type="ORF">SLEP1_g43451</name>
</gene>
<dbReference type="SUPFAM" id="SSF51905">
    <property type="entry name" value="FAD/NAD(P)-binding domain"/>
    <property type="match status" value="2"/>
</dbReference>
<reference evidence="5 6" key="1">
    <citation type="journal article" date="2021" name="Commun. Biol.">
        <title>The genome of Shorea leprosula (Dipterocarpaceae) highlights the ecological relevance of drought in aseasonal tropical rainforests.</title>
        <authorList>
            <person name="Ng K.K.S."/>
            <person name="Kobayashi M.J."/>
            <person name="Fawcett J.A."/>
            <person name="Hatakeyama M."/>
            <person name="Paape T."/>
            <person name="Ng C.H."/>
            <person name="Ang C.C."/>
            <person name="Tnah L.H."/>
            <person name="Lee C.T."/>
            <person name="Nishiyama T."/>
            <person name="Sese J."/>
            <person name="O'Brien M.J."/>
            <person name="Copetti D."/>
            <person name="Mohd Noor M.I."/>
            <person name="Ong R.C."/>
            <person name="Putra M."/>
            <person name="Sireger I.Z."/>
            <person name="Indrioko S."/>
            <person name="Kosugi Y."/>
            <person name="Izuno A."/>
            <person name="Isagi Y."/>
            <person name="Lee S.L."/>
            <person name="Shimizu K.K."/>
        </authorList>
    </citation>
    <scope>NUCLEOTIDE SEQUENCE [LARGE SCALE GENOMIC DNA]</scope>
    <source>
        <strain evidence="5">214</strain>
    </source>
</reference>
<dbReference type="PRINTS" id="PR00420">
    <property type="entry name" value="RNGMNOXGNASE"/>
</dbReference>
<dbReference type="AlphaFoldDB" id="A0AAV5LDC9"/>
<dbReference type="InterPro" id="IPR036188">
    <property type="entry name" value="FAD/NAD-bd_sf"/>
</dbReference>
<evidence type="ECO:0000259" key="4">
    <source>
        <dbReference type="Pfam" id="PF01494"/>
    </source>
</evidence>
<keyword evidence="2" id="KW-0503">Monooxygenase</keyword>
<comment type="similarity">
    <text evidence="3">Belongs to the 3-hydroxybenzoate 6-hydroxylase family.</text>
</comment>
<proteinExistence type="inferred from homology"/>
<dbReference type="Gene3D" id="3.50.50.60">
    <property type="entry name" value="FAD/NAD(P)-binding domain"/>
    <property type="match status" value="2"/>
</dbReference>
<evidence type="ECO:0000313" key="5">
    <source>
        <dbReference type="EMBL" id="GKV35147.1"/>
    </source>
</evidence>
<feature type="domain" description="FAD-binding" evidence="4">
    <location>
        <begin position="25"/>
        <end position="73"/>
    </location>
</feature>
<sequence>MVDMVRRSYVEKLTLTHLRYRAPWDILLSKFRRGTVTVAGDAMHVMGPFLGQGGSAAMEDAIVLARCLAQKLHQVDLSAEGRQMRITQNVIGEAIDQYVKERRIRLPKLSLQAYLLGSQLQSSSSLAKFTIVALMMIVFKDQNAHSQYFCGDLRLSVRREMECGEEEIDIVIAGGGICGLATALALHRKGIKSVVLERSETLRATGAAIGVLPNGWRALDQLGVASKLRQTALPIHRASEIWLHENKQGTTQLMDGEVRCLQRGDLVTTLAENLPHGTIRFGCQVLSVKSDPLTSYPLIQLQSGSIIKAKILIGCDGAHSAVADFLELKPPKLFSIRSVRGLTCYPSGHGLPHEFVRFRRENFLVGRIPIDHNLVYWFVSGQEGYPTDSNISKDPELIRELTLESIEAFPEEMVEMVRRSDPGKLSLTHLRYRAPWDILLGKFRKGTVTVAGDAMHVMGPFLGQGGSAALEDAIVLARCLAQKLHQVDLKAEGRHMRVTQNAIGEAMDRFVNERRMRLVKLSLQTYLIGSLHQSSSSIVKIMSIALMMILFRDPTAHTRYDCGDL</sequence>
<dbReference type="InterPro" id="IPR044560">
    <property type="entry name" value="MOase"/>
</dbReference>
<dbReference type="InterPro" id="IPR002938">
    <property type="entry name" value="FAD-bd"/>
</dbReference>